<dbReference type="GO" id="GO:0006310">
    <property type="term" value="P:DNA recombination"/>
    <property type="evidence" value="ECO:0007669"/>
    <property type="project" value="UniProtKB-KW"/>
</dbReference>
<comment type="caution">
    <text evidence="3">The sequence shown here is derived from an EMBL/GenBank/DDBJ whole genome shotgun (WGS) entry which is preliminary data.</text>
</comment>
<proteinExistence type="predicted"/>
<dbReference type="RefSeq" id="WP_194182462.1">
    <property type="nucleotide sequence ID" value="NZ_JADGIK010000003.1"/>
</dbReference>
<evidence type="ECO:0000256" key="1">
    <source>
        <dbReference type="ARBA" id="ARBA00023125"/>
    </source>
</evidence>
<sequence>MAKVSYRIRSKSNSSNILIQFNINRDIRPEVKTGLIIDAQYWNSKIEKITDKNVITKNLKTQLLDLKTHILKEYNLDFEKGIVFNKEWLELKINNFFNRKDETIDLNFLTNYINDFIENRKLNPDFKPTTNQKFKTLLTKIESFEKQNKVKYLLKDFDQKLFNKFRFYLMAEGKLMETTANRTLKNLKTILRDARFNGFEISHQVDGIKTEVKSDVKIYLSFEEIEQIKKTHIIGSNNAIAKDWLIIGCFLGQRVGDLMKMNKSMIYKKINAQGQEFEFIELKQEKTGQNVSIPIHSEVKKILKKYNGEFPPLFSTNASANATLFNRYLKEVAGICEINTIVKGKVFNDELGRNEIVETEKHNLITSHVCRRSFATNFYADKRFPTPLLMAITGHKTERVFLEYIGKTSSDYAMDTAETFAQIENEKQKLA</sequence>
<dbReference type="InterPro" id="IPR011010">
    <property type="entry name" value="DNA_brk_join_enz"/>
</dbReference>
<keyword evidence="1" id="KW-0238">DNA-binding</keyword>
<dbReference type="InterPro" id="IPR013762">
    <property type="entry name" value="Integrase-like_cat_sf"/>
</dbReference>
<dbReference type="GO" id="GO:0015074">
    <property type="term" value="P:DNA integration"/>
    <property type="evidence" value="ECO:0007669"/>
    <property type="project" value="InterPro"/>
</dbReference>
<dbReference type="InterPro" id="IPR010998">
    <property type="entry name" value="Integrase_recombinase_N"/>
</dbReference>
<name>A0A8J7FN26_9FLAO</name>
<dbReference type="Proteomes" id="UP000608754">
    <property type="component" value="Unassembled WGS sequence"/>
</dbReference>
<reference evidence="3" key="1">
    <citation type="submission" date="2020-10" db="EMBL/GenBank/DDBJ databases">
        <authorList>
            <person name="Lu T."/>
            <person name="Wang Q."/>
            <person name="Han X."/>
        </authorList>
    </citation>
    <scope>NUCLEOTIDE SEQUENCE</scope>
    <source>
        <strain evidence="3">WQ 117</strain>
    </source>
</reference>
<dbReference type="Gene3D" id="1.10.150.130">
    <property type="match status" value="1"/>
</dbReference>
<dbReference type="EMBL" id="JADGIK010000003">
    <property type="protein sequence ID" value="MBF0596910.1"/>
    <property type="molecule type" value="Genomic_DNA"/>
</dbReference>
<keyword evidence="2" id="KW-0233">DNA recombination</keyword>
<gene>
    <name evidence="3" type="ORF">IM532_05525</name>
</gene>
<keyword evidence="4" id="KW-1185">Reference proteome</keyword>
<organism evidence="3 4">
    <name type="scientific">Faecalibacter rhinopitheci</name>
    <dbReference type="NCBI Taxonomy" id="2779678"/>
    <lineage>
        <taxon>Bacteria</taxon>
        <taxon>Pseudomonadati</taxon>
        <taxon>Bacteroidota</taxon>
        <taxon>Flavobacteriia</taxon>
        <taxon>Flavobacteriales</taxon>
        <taxon>Weeksellaceae</taxon>
        <taxon>Faecalibacter</taxon>
    </lineage>
</organism>
<dbReference type="PANTHER" id="PTHR30349:SF64">
    <property type="entry name" value="PROPHAGE INTEGRASE INTD-RELATED"/>
    <property type="match status" value="1"/>
</dbReference>
<evidence type="ECO:0000313" key="3">
    <source>
        <dbReference type="EMBL" id="MBF0596910.1"/>
    </source>
</evidence>
<protein>
    <submittedName>
        <fullName evidence="3">Phage integrase SAM-like domain-containing protein</fullName>
    </submittedName>
</protein>
<dbReference type="Gene3D" id="1.10.443.10">
    <property type="entry name" value="Intergrase catalytic core"/>
    <property type="match status" value="1"/>
</dbReference>
<dbReference type="GO" id="GO:0003677">
    <property type="term" value="F:DNA binding"/>
    <property type="evidence" value="ECO:0007669"/>
    <property type="project" value="UniProtKB-KW"/>
</dbReference>
<evidence type="ECO:0000256" key="2">
    <source>
        <dbReference type="ARBA" id="ARBA00023172"/>
    </source>
</evidence>
<accession>A0A8J7FN26</accession>
<dbReference type="PANTHER" id="PTHR30349">
    <property type="entry name" value="PHAGE INTEGRASE-RELATED"/>
    <property type="match status" value="1"/>
</dbReference>
<evidence type="ECO:0000313" key="4">
    <source>
        <dbReference type="Proteomes" id="UP000608754"/>
    </source>
</evidence>
<dbReference type="InterPro" id="IPR050090">
    <property type="entry name" value="Tyrosine_recombinase_XerCD"/>
</dbReference>
<dbReference type="AlphaFoldDB" id="A0A8J7FN26"/>
<dbReference type="SUPFAM" id="SSF56349">
    <property type="entry name" value="DNA breaking-rejoining enzymes"/>
    <property type="match status" value="1"/>
</dbReference>